<dbReference type="CDD" id="cd17332">
    <property type="entry name" value="MFS_MelB_like"/>
    <property type="match status" value="1"/>
</dbReference>
<evidence type="ECO:0000256" key="5">
    <source>
        <dbReference type="SAM" id="Phobius"/>
    </source>
</evidence>
<dbReference type="OrthoDB" id="9764596at2"/>
<feature type="transmembrane region" description="Helical" evidence="5">
    <location>
        <begin position="400"/>
        <end position="418"/>
    </location>
</feature>
<feature type="transmembrane region" description="Helical" evidence="5">
    <location>
        <begin position="111"/>
        <end position="135"/>
    </location>
</feature>
<dbReference type="Gene3D" id="1.20.1250.20">
    <property type="entry name" value="MFS general substrate transporter like domains"/>
    <property type="match status" value="1"/>
</dbReference>
<dbReference type="PANTHER" id="PTHR11328">
    <property type="entry name" value="MAJOR FACILITATOR SUPERFAMILY DOMAIN-CONTAINING PROTEIN"/>
    <property type="match status" value="1"/>
</dbReference>
<dbReference type="PROSITE" id="PS50850">
    <property type="entry name" value="MFS"/>
    <property type="match status" value="1"/>
</dbReference>
<dbReference type="AlphaFoldDB" id="W0F4H4"/>
<evidence type="ECO:0000313" key="7">
    <source>
        <dbReference type="EMBL" id="AHF16221.1"/>
    </source>
</evidence>
<feature type="transmembrane region" description="Helical" evidence="5">
    <location>
        <begin position="12"/>
        <end position="32"/>
    </location>
</feature>
<name>W0F4H4_9BACT</name>
<dbReference type="Proteomes" id="UP000003586">
    <property type="component" value="Chromosome"/>
</dbReference>
<feature type="domain" description="Major facilitator superfamily (MFS) profile" evidence="6">
    <location>
        <begin position="1"/>
        <end position="459"/>
    </location>
</feature>
<keyword evidence="4 5" id="KW-0472">Membrane</keyword>
<feature type="transmembrane region" description="Helical" evidence="5">
    <location>
        <begin position="38"/>
        <end position="59"/>
    </location>
</feature>
<feature type="transmembrane region" description="Helical" evidence="5">
    <location>
        <begin position="438"/>
        <end position="457"/>
    </location>
</feature>
<dbReference type="InterPro" id="IPR039672">
    <property type="entry name" value="MFS_2"/>
</dbReference>
<dbReference type="eggNOG" id="COG2211">
    <property type="taxonomic scope" value="Bacteria"/>
</dbReference>
<dbReference type="EMBL" id="CP007035">
    <property type="protein sequence ID" value="AHF16221.1"/>
    <property type="molecule type" value="Genomic_DNA"/>
</dbReference>
<evidence type="ECO:0000256" key="4">
    <source>
        <dbReference type="ARBA" id="ARBA00023136"/>
    </source>
</evidence>
<dbReference type="STRING" id="929713.NIASO_15785"/>
<dbReference type="InterPro" id="IPR001927">
    <property type="entry name" value="Na/Gal_symport"/>
</dbReference>
<feature type="transmembrane region" description="Helical" evidence="5">
    <location>
        <begin position="325"/>
        <end position="342"/>
    </location>
</feature>
<feature type="transmembrane region" description="Helical" evidence="5">
    <location>
        <begin position="296"/>
        <end position="313"/>
    </location>
</feature>
<sequence length="481" mass="53462">MSTIKLKEKIAYGLGDAASSMFWKIFGMYALFFYTDVLGITSAAAGTMFLIARIWDSFFDLGVGIMADRTRTKWGRYRPYLLWFAIPFSVMGAITFFVPDFGATGKLVYAYATYSLMMIIYSLINVPYASLLGVLSSDSQERNILSSYRMSFAFIGSFITFMLLQPLVDGFADAFGSENGSGTSLTVHTGISTAPIGWTLAVASIGALCTVLFFLCFRWTKERTIADIPENSAEKGTIRQDLKELFNNAPWWVLVATGLAALLFNAVRDGVAIYYFRDYVKLSYKMPVTGWDSTTIYFLIGQAANLIGVMLAPRISLKYGKKRTYMAAMALAGILSVIFFFIPDHFGWILLLQTLISICAGYVLPLLWSMFADIVDYNELRTNRRTAGLIFSSSSMSQKLGWAVGSALTGWLLFLFGYDKGLAEQTMHTVLGERMMISLLPAVCCVMAFISMLFYPLSEKKVKEIAAQLKERHAAHAPEAS</sequence>
<feature type="transmembrane region" description="Helical" evidence="5">
    <location>
        <begin position="196"/>
        <end position="217"/>
    </location>
</feature>
<dbReference type="GO" id="GO:0015293">
    <property type="term" value="F:symporter activity"/>
    <property type="evidence" value="ECO:0007669"/>
    <property type="project" value="InterPro"/>
</dbReference>
<dbReference type="GO" id="GO:0006814">
    <property type="term" value="P:sodium ion transport"/>
    <property type="evidence" value="ECO:0007669"/>
    <property type="project" value="InterPro"/>
</dbReference>
<evidence type="ECO:0000256" key="3">
    <source>
        <dbReference type="ARBA" id="ARBA00022989"/>
    </source>
</evidence>
<protein>
    <submittedName>
        <fullName evidence="7">Cation transporter</fullName>
    </submittedName>
</protein>
<organism evidence="7 8">
    <name type="scientific">Niabella soli DSM 19437</name>
    <dbReference type="NCBI Taxonomy" id="929713"/>
    <lineage>
        <taxon>Bacteria</taxon>
        <taxon>Pseudomonadati</taxon>
        <taxon>Bacteroidota</taxon>
        <taxon>Chitinophagia</taxon>
        <taxon>Chitinophagales</taxon>
        <taxon>Chitinophagaceae</taxon>
        <taxon>Niabella</taxon>
    </lineage>
</organism>
<reference evidence="7 8" key="1">
    <citation type="submission" date="2013-12" db="EMBL/GenBank/DDBJ databases">
        <authorList>
            <consortium name="DOE Joint Genome Institute"/>
            <person name="Eisen J."/>
            <person name="Huntemann M."/>
            <person name="Han J."/>
            <person name="Chen A."/>
            <person name="Kyrpides N."/>
            <person name="Mavromatis K."/>
            <person name="Markowitz V."/>
            <person name="Palaniappan K."/>
            <person name="Ivanova N."/>
            <person name="Schaumberg A."/>
            <person name="Pati A."/>
            <person name="Liolios K."/>
            <person name="Nordberg H.P."/>
            <person name="Cantor M.N."/>
            <person name="Hua S.X."/>
            <person name="Woyke T."/>
        </authorList>
    </citation>
    <scope>NUCLEOTIDE SEQUENCE [LARGE SCALE GENOMIC DNA]</scope>
    <source>
        <strain evidence="8">DSM 19437</strain>
    </source>
</reference>
<dbReference type="GO" id="GO:0008643">
    <property type="term" value="P:carbohydrate transport"/>
    <property type="evidence" value="ECO:0007669"/>
    <property type="project" value="InterPro"/>
</dbReference>
<dbReference type="RefSeq" id="WP_008587050.1">
    <property type="nucleotide sequence ID" value="NZ_CP007035.1"/>
</dbReference>
<dbReference type="NCBIfam" id="TIGR00792">
    <property type="entry name" value="gph"/>
    <property type="match status" value="1"/>
</dbReference>
<dbReference type="GO" id="GO:0005886">
    <property type="term" value="C:plasma membrane"/>
    <property type="evidence" value="ECO:0007669"/>
    <property type="project" value="TreeGrafter"/>
</dbReference>
<evidence type="ECO:0000256" key="1">
    <source>
        <dbReference type="ARBA" id="ARBA00009617"/>
    </source>
</evidence>
<feature type="transmembrane region" description="Helical" evidence="5">
    <location>
        <begin position="80"/>
        <end position="99"/>
    </location>
</feature>
<feature type="transmembrane region" description="Helical" evidence="5">
    <location>
        <begin position="251"/>
        <end position="276"/>
    </location>
</feature>
<gene>
    <name evidence="7" type="ORF">NIASO_15785</name>
</gene>
<dbReference type="KEGG" id="nso:NIASO_15785"/>
<comment type="similarity">
    <text evidence="1">Belongs to the sodium:galactoside symporter (TC 2.A.2) family.</text>
</comment>
<keyword evidence="2 5" id="KW-0812">Transmembrane</keyword>
<evidence type="ECO:0000259" key="6">
    <source>
        <dbReference type="PROSITE" id="PS50850"/>
    </source>
</evidence>
<dbReference type="InterPro" id="IPR036259">
    <property type="entry name" value="MFS_trans_sf"/>
</dbReference>
<evidence type="ECO:0000256" key="2">
    <source>
        <dbReference type="ARBA" id="ARBA00022692"/>
    </source>
</evidence>
<feature type="transmembrane region" description="Helical" evidence="5">
    <location>
        <begin position="348"/>
        <end position="375"/>
    </location>
</feature>
<keyword evidence="8" id="KW-1185">Reference proteome</keyword>
<dbReference type="Pfam" id="PF13347">
    <property type="entry name" value="MFS_2"/>
    <property type="match status" value="1"/>
</dbReference>
<dbReference type="HOGENOM" id="CLU_027408_0_2_10"/>
<proteinExistence type="inferred from homology"/>
<evidence type="ECO:0000313" key="8">
    <source>
        <dbReference type="Proteomes" id="UP000003586"/>
    </source>
</evidence>
<dbReference type="PANTHER" id="PTHR11328:SF24">
    <property type="entry name" value="MAJOR FACILITATOR SUPERFAMILY (MFS) PROFILE DOMAIN-CONTAINING PROTEIN"/>
    <property type="match status" value="1"/>
</dbReference>
<feature type="transmembrane region" description="Helical" evidence="5">
    <location>
        <begin position="147"/>
        <end position="168"/>
    </location>
</feature>
<keyword evidence="3 5" id="KW-1133">Transmembrane helix</keyword>
<dbReference type="SUPFAM" id="SSF103473">
    <property type="entry name" value="MFS general substrate transporter"/>
    <property type="match status" value="1"/>
</dbReference>
<accession>W0F4H4</accession>
<dbReference type="InterPro" id="IPR020846">
    <property type="entry name" value="MFS_dom"/>
</dbReference>